<dbReference type="InterPro" id="IPR018742">
    <property type="entry name" value="DUF2290"/>
</dbReference>
<reference evidence="1 2" key="1">
    <citation type="submission" date="2015-01" db="EMBL/GenBank/DDBJ databases">
        <title>Genome sequence of the anaerobic bacterium Geobacter soli GSS01, a dissimilatory Fe(III) reducer from soil.</title>
        <authorList>
            <person name="Yang G."/>
            <person name="Zhou S."/>
        </authorList>
    </citation>
    <scope>NUCLEOTIDE SEQUENCE [LARGE SCALE GENOMIC DNA]</scope>
    <source>
        <strain evidence="1 2">GSS01</strain>
    </source>
</reference>
<comment type="caution">
    <text evidence="1">The sequence shown here is derived from an EMBL/GenBank/DDBJ whole genome shotgun (WGS) entry which is preliminary data.</text>
</comment>
<dbReference type="Proteomes" id="UP000031433">
    <property type="component" value="Unassembled WGS sequence"/>
</dbReference>
<dbReference type="AlphaFoldDB" id="A0A0C1U230"/>
<keyword evidence="2" id="KW-1185">Reference proteome</keyword>
<dbReference type="Pfam" id="PF10053">
    <property type="entry name" value="DUF2290"/>
    <property type="match status" value="1"/>
</dbReference>
<dbReference type="RefSeq" id="WP_039643917.1">
    <property type="nucleotide sequence ID" value="NZ_JXBL01000001.1"/>
</dbReference>
<name>A0A0C1U230_9BACT</name>
<organism evidence="1 2">
    <name type="scientific">Geobacter soli</name>
    <dbReference type="NCBI Taxonomy" id="1510391"/>
    <lineage>
        <taxon>Bacteria</taxon>
        <taxon>Pseudomonadati</taxon>
        <taxon>Thermodesulfobacteriota</taxon>
        <taxon>Desulfuromonadia</taxon>
        <taxon>Geobacterales</taxon>
        <taxon>Geobacteraceae</taxon>
        <taxon>Geobacter</taxon>
    </lineage>
</organism>
<evidence type="ECO:0000313" key="1">
    <source>
        <dbReference type="EMBL" id="KIE41875.1"/>
    </source>
</evidence>
<evidence type="ECO:0008006" key="3">
    <source>
        <dbReference type="Google" id="ProtNLM"/>
    </source>
</evidence>
<proteinExistence type="predicted"/>
<gene>
    <name evidence="1" type="ORF">SE37_04140</name>
</gene>
<evidence type="ECO:0000313" key="2">
    <source>
        <dbReference type="Proteomes" id="UP000031433"/>
    </source>
</evidence>
<sequence>MTALTPRSIKEDIDGLISDLIGKGICDDSNFSAIRTSGSKTDITFSGSEHVSIALGDIEYSEIYYELSDKRSYNMKLVDGALLQLMYRIEGGQLLQHRLAFYPSPNLLPFQDDPDAYIRDEMFIEIVQRRIVPFPLRFDFDAREGVYVDVVHPKSHLTLGDVKGCRIPITAPVTPRWFVEFVLRNFYQTETYDFVSGLPRHRIHFEESITDGERELMHMMIPYMVRT</sequence>
<accession>A0A0C1U230</accession>
<dbReference type="EMBL" id="JXBL01000001">
    <property type="protein sequence ID" value="KIE41875.1"/>
    <property type="molecule type" value="Genomic_DNA"/>
</dbReference>
<protein>
    <recommendedName>
        <fullName evidence="3">DUF2290 domain-containing protein</fullName>
    </recommendedName>
</protein>